<dbReference type="VEuPathDB" id="FungiDB:MAPG_05638"/>
<organism evidence="4 5">
    <name type="scientific">Magnaporthiopsis poae (strain ATCC 64411 / 73-15)</name>
    <name type="common">Kentucky bluegrass fungus</name>
    <name type="synonym">Magnaporthe poae</name>
    <dbReference type="NCBI Taxonomy" id="644358"/>
    <lineage>
        <taxon>Eukaryota</taxon>
        <taxon>Fungi</taxon>
        <taxon>Dikarya</taxon>
        <taxon>Ascomycota</taxon>
        <taxon>Pezizomycotina</taxon>
        <taxon>Sordariomycetes</taxon>
        <taxon>Sordariomycetidae</taxon>
        <taxon>Magnaporthales</taxon>
        <taxon>Magnaporthaceae</taxon>
        <taxon>Magnaporthiopsis</taxon>
    </lineage>
</organism>
<evidence type="ECO:0000256" key="2">
    <source>
        <dbReference type="SAM" id="MobiDB-lite"/>
    </source>
</evidence>
<feature type="coiled-coil region" evidence="1">
    <location>
        <begin position="290"/>
        <end position="321"/>
    </location>
</feature>
<dbReference type="Proteomes" id="UP000011715">
    <property type="component" value="Unassembled WGS sequence"/>
</dbReference>
<dbReference type="EnsemblFungi" id="MAPG_05638T0">
    <property type="protein sequence ID" value="MAPG_05638T0"/>
    <property type="gene ID" value="MAPG_05638"/>
</dbReference>
<feature type="compositionally biased region" description="Polar residues" evidence="2">
    <location>
        <begin position="387"/>
        <end position="396"/>
    </location>
</feature>
<sequence>MDDDDDDDDDDEEEDGDAGEEDGDAETPDEGYRQAPRPRPASSLPRSAPRHERRITARASDAVYDVPADHDDEEMAGPADGDVHSNLTPSQLPLGSETRIALELELASISSGSIVKMTRLMGKEAWTGAGDSWPLMFSHAQEPNISHIRDLKNRLDALRSSLSRAPRNPDLVQQASFFRQHAPKFEIAMDAIQAVVETIVRYLRQGQRPVALARNLMNTALPMGVLTLSGAFGVASLQPLGPGRRFVEFSVPMAAIVERLAGWLDDLLAAMQGISTGTGDYEDQLHQKQRDLFQELLAELRESLTRAKAQVAANMAEAAERERLDRERKWIEHEARLRAMERDERLRRIWQAQKEEIAAAKQRQYEAFARRCQRPQPGPPRGRPQQYVPSTTAVTTRRSKPAASGPSGPSSPRTAVTDRVAAWEYEPTVSGPSSRTALADGRAAWEYEPEQQEEWDPSYEEVEYIMQVLRGLGPGERFPLSDIAMELGRTAPEVSKWKGKVTDMAKAKYYEVGVHADELPDWVFK</sequence>
<dbReference type="eggNOG" id="ENOG502T58B">
    <property type="taxonomic scope" value="Eukaryota"/>
</dbReference>
<reference evidence="5" key="1">
    <citation type="submission" date="2010-05" db="EMBL/GenBank/DDBJ databases">
        <title>The genome sequence of Magnaporthe poae strain ATCC 64411.</title>
        <authorList>
            <person name="Ma L.-J."/>
            <person name="Dead R."/>
            <person name="Young S."/>
            <person name="Zeng Q."/>
            <person name="Koehrsen M."/>
            <person name="Alvarado L."/>
            <person name="Berlin A."/>
            <person name="Chapman S.B."/>
            <person name="Chen Z."/>
            <person name="Freedman E."/>
            <person name="Gellesch M."/>
            <person name="Goldberg J."/>
            <person name="Griggs A."/>
            <person name="Gujja S."/>
            <person name="Heilman E.R."/>
            <person name="Heiman D."/>
            <person name="Hepburn T."/>
            <person name="Howarth C."/>
            <person name="Jen D."/>
            <person name="Larson L."/>
            <person name="Mehta T."/>
            <person name="Neiman D."/>
            <person name="Pearson M."/>
            <person name="Roberts A."/>
            <person name="Saif S."/>
            <person name="Shea T."/>
            <person name="Shenoy N."/>
            <person name="Sisk P."/>
            <person name="Stolte C."/>
            <person name="Sykes S."/>
            <person name="Walk T."/>
            <person name="White J."/>
            <person name="Yandava C."/>
            <person name="Haas B."/>
            <person name="Nusbaum C."/>
            <person name="Birren B."/>
        </authorList>
    </citation>
    <scope>NUCLEOTIDE SEQUENCE [LARGE SCALE GENOMIC DNA]</scope>
    <source>
        <strain evidence="5">ATCC 64411 / 73-15</strain>
    </source>
</reference>
<evidence type="ECO:0000256" key="1">
    <source>
        <dbReference type="SAM" id="Coils"/>
    </source>
</evidence>
<gene>
    <name evidence="3" type="ORF">MAPG_05638</name>
</gene>
<feature type="region of interest" description="Disordered" evidence="2">
    <location>
        <begin position="372"/>
        <end position="415"/>
    </location>
</feature>
<dbReference type="OrthoDB" id="10570896at2759"/>
<protein>
    <submittedName>
        <fullName evidence="3 4">Uncharacterized protein</fullName>
    </submittedName>
</protein>
<feature type="compositionally biased region" description="Acidic residues" evidence="2">
    <location>
        <begin position="1"/>
        <end position="29"/>
    </location>
</feature>
<accession>A0A0C4DZX6</accession>
<keyword evidence="1" id="KW-0175">Coiled coil</keyword>
<dbReference type="EMBL" id="GL876969">
    <property type="protein sequence ID" value="KLU86626.1"/>
    <property type="molecule type" value="Genomic_DNA"/>
</dbReference>
<dbReference type="OMA" id="RRCAYMS"/>
<proteinExistence type="predicted"/>
<dbReference type="STRING" id="644358.A0A0C4DZX6"/>
<evidence type="ECO:0000313" key="4">
    <source>
        <dbReference type="EnsemblFungi" id="MAPG_05638T0"/>
    </source>
</evidence>
<feature type="compositionally biased region" description="Low complexity" evidence="2">
    <location>
        <begin position="401"/>
        <end position="412"/>
    </location>
</feature>
<dbReference type="AlphaFoldDB" id="A0A0C4DZX6"/>
<reference evidence="4" key="5">
    <citation type="submission" date="2015-06" db="UniProtKB">
        <authorList>
            <consortium name="EnsemblFungi"/>
        </authorList>
    </citation>
    <scope>IDENTIFICATION</scope>
    <source>
        <strain evidence="4">ATCC 64411</strain>
    </source>
</reference>
<dbReference type="EMBL" id="ADBL01001350">
    <property type="status" value="NOT_ANNOTATED_CDS"/>
    <property type="molecule type" value="Genomic_DNA"/>
</dbReference>
<reference evidence="3" key="2">
    <citation type="submission" date="2010-05" db="EMBL/GenBank/DDBJ databases">
        <title>The Genome Sequence of Magnaporthe poae strain ATCC 64411.</title>
        <authorList>
            <consortium name="The Broad Institute Genome Sequencing Platform"/>
            <consortium name="Broad Institute Genome Sequencing Center for Infectious Disease"/>
            <person name="Ma L.-J."/>
            <person name="Dead R."/>
            <person name="Young S."/>
            <person name="Zeng Q."/>
            <person name="Koehrsen M."/>
            <person name="Alvarado L."/>
            <person name="Berlin A."/>
            <person name="Chapman S.B."/>
            <person name="Chen Z."/>
            <person name="Freedman E."/>
            <person name="Gellesch M."/>
            <person name="Goldberg J."/>
            <person name="Griggs A."/>
            <person name="Gujja S."/>
            <person name="Heilman E.R."/>
            <person name="Heiman D."/>
            <person name="Hepburn T."/>
            <person name="Howarth C."/>
            <person name="Jen D."/>
            <person name="Larson L."/>
            <person name="Mehta T."/>
            <person name="Neiman D."/>
            <person name="Pearson M."/>
            <person name="Roberts A."/>
            <person name="Saif S."/>
            <person name="Shea T."/>
            <person name="Shenoy N."/>
            <person name="Sisk P."/>
            <person name="Stolte C."/>
            <person name="Sykes S."/>
            <person name="Walk T."/>
            <person name="White J."/>
            <person name="Yandava C."/>
            <person name="Haas B."/>
            <person name="Nusbaum C."/>
            <person name="Birren B."/>
        </authorList>
    </citation>
    <scope>NUCLEOTIDE SEQUENCE</scope>
    <source>
        <strain evidence="3">ATCC 64411</strain>
    </source>
</reference>
<reference evidence="3" key="3">
    <citation type="submission" date="2011-03" db="EMBL/GenBank/DDBJ databases">
        <title>Annotation of Magnaporthe poae ATCC 64411.</title>
        <authorList>
            <person name="Ma L.-J."/>
            <person name="Dead R."/>
            <person name="Young S.K."/>
            <person name="Zeng Q."/>
            <person name="Gargeya S."/>
            <person name="Fitzgerald M."/>
            <person name="Haas B."/>
            <person name="Abouelleil A."/>
            <person name="Alvarado L."/>
            <person name="Arachchi H.M."/>
            <person name="Berlin A."/>
            <person name="Brown A."/>
            <person name="Chapman S.B."/>
            <person name="Chen Z."/>
            <person name="Dunbar C."/>
            <person name="Freedman E."/>
            <person name="Gearin G."/>
            <person name="Gellesch M."/>
            <person name="Goldberg J."/>
            <person name="Griggs A."/>
            <person name="Gujja S."/>
            <person name="Heiman D."/>
            <person name="Howarth C."/>
            <person name="Larson L."/>
            <person name="Lui A."/>
            <person name="MacDonald P.J.P."/>
            <person name="Mehta T."/>
            <person name="Montmayeur A."/>
            <person name="Murphy C."/>
            <person name="Neiman D."/>
            <person name="Pearson M."/>
            <person name="Priest M."/>
            <person name="Roberts A."/>
            <person name="Saif S."/>
            <person name="Shea T."/>
            <person name="Shenoy N."/>
            <person name="Sisk P."/>
            <person name="Stolte C."/>
            <person name="Sykes S."/>
            <person name="Yandava C."/>
            <person name="Wortman J."/>
            <person name="Nusbaum C."/>
            <person name="Birren B."/>
        </authorList>
    </citation>
    <scope>NUCLEOTIDE SEQUENCE</scope>
    <source>
        <strain evidence="3">ATCC 64411</strain>
    </source>
</reference>
<name>A0A0C4DZX6_MAGP6</name>
<evidence type="ECO:0000313" key="3">
    <source>
        <dbReference type="EMBL" id="KLU86626.1"/>
    </source>
</evidence>
<feature type="region of interest" description="Disordered" evidence="2">
    <location>
        <begin position="1"/>
        <end position="92"/>
    </location>
</feature>
<reference evidence="4" key="4">
    <citation type="journal article" date="2015" name="G3 (Bethesda)">
        <title>Genome sequences of three phytopathogenic species of the Magnaporthaceae family of fungi.</title>
        <authorList>
            <person name="Okagaki L.H."/>
            <person name="Nunes C.C."/>
            <person name="Sailsbery J."/>
            <person name="Clay B."/>
            <person name="Brown D."/>
            <person name="John T."/>
            <person name="Oh Y."/>
            <person name="Young N."/>
            <person name="Fitzgerald M."/>
            <person name="Haas B.J."/>
            <person name="Zeng Q."/>
            <person name="Young S."/>
            <person name="Adiconis X."/>
            <person name="Fan L."/>
            <person name="Levin J.Z."/>
            <person name="Mitchell T.K."/>
            <person name="Okubara P.A."/>
            <person name="Farman M.L."/>
            <person name="Kohn L.M."/>
            <person name="Birren B."/>
            <person name="Ma L.-J."/>
            <person name="Dean R.A."/>
        </authorList>
    </citation>
    <scope>NUCLEOTIDE SEQUENCE</scope>
    <source>
        <strain evidence="4">ATCC 64411 / 73-15</strain>
    </source>
</reference>
<keyword evidence="5" id="KW-1185">Reference proteome</keyword>
<evidence type="ECO:0000313" key="5">
    <source>
        <dbReference type="Proteomes" id="UP000011715"/>
    </source>
</evidence>